<dbReference type="PROSITE" id="PS51155">
    <property type="entry name" value="CHIT_BIND_RR_2"/>
    <property type="match status" value="3"/>
</dbReference>
<dbReference type="Pfam" id="PF00379">
    <property type="entry name" value="Chitin_bind_4"/>
    <property type="match status" value="3"/>
</dbReference>
<dbReference type="Proteomes" id="UP000719412">
    <property type="component" value="Unassembled WGS sequence"/>
</dbReference>
<gene>
    <name evidence="5" type="ORF">GEV33_010053</name>
</gene>
<keyword evidence="4" id="KW-0732">Signal</keyword>
<evidence type="ECO:0000256" key="1">
    <source>
        <dbReference type="ARBA" id="ARBA00022460"/>
    </source>
</evidence>
<feature type="region of interest" description="Disordered" evidence="3">
    <location>
        <begin position="453"/>
        <end position="497"/>
    </location>
</feature>
<evidence type="ECO:0000256" key="4">
    <source>
        <dbReference type="SAM" id="SignalP"/>
    </source>
</evidence>
<dbReference type="PANTHER" id="PTHR12236:SF75">
    <property type="entry name" value="CUTICULAR PROTEIN 62BB, ISOFORM A"/>
    <property type="match status" value="1"/>
</dbReference>
<comment type="caution">
    <text evidence="5">The sequence shown here is derived from an EMBL/GenBank/DDBJ whole genome shotgun (WGS) entry which is preliminary data.</text>
</comment>
<sequence>MFVKVALISALLAASNALISDVLQGHGATSYATSHIAAPVIAHAAPVYAHAGPVYGHAAPVYAHAAPVVAHAAHGHAVDYHAYPKYEFNYGVKDGHTGDQKSQHEVRDGDVVKGSYSLVEPDGTIRTVHYTADHHNGFNAVVESFIDKKMNESAKFDINKAAGTITEEFTPKKPRKIYEQQYEGFKSLCAIFNYKRPERLFYHQYYHQTRPTIIRKMLRLCLVFGASLVVAKAGGLGSYGGSVSNVGYTTHHAPSYNQHFGGGLGGHAYSNSYASVASHHGGGYGGQASHHGGGYGGQVYAPQPHYYEEHYDRPKYEFKYGVEDAHTGDKKTQYEVRDGDVVKGQYSLVEPDGSVRTVEYTADPHHGFSAVVHKSGHESNVPPKNQRIEGVKATNRGNLRQKGEVYDCSQCRLTRRRSEVHQGRWRRFVQVSPGLRTSLRKVSRPNAFADQDLVESCQSRSSPDSPEGPGSTLQRVRSSGDTSFSSRPCRPAVNPELTEGKGEEFDILTLNGGRCNRLASEKGSAFHLLIFSRFAVNGVSEQSSKILSVAVLGACVRGQHLDGHASSYISYDGGHASLGHGLALGGLGGYASHGIQAAPLVGHAIPVAPVVLKTIQNYQVTENHQEDHHEEHYSHPKYEFKYGVEDHHTGDIKSHSESRDGDVVKGQYSLHEPDGTVLTVKYTADKHSGFNAEVHREGHASHPQHSGHHY</sequence>
<feature type="compositionally biased region" description="Basic and acidic residues" evidence="3">
    <location>
        <begin position="648"/>
        <end position="663"/>
    </location>
</feature>
<dbReference type="EMBL" id="JABDTM020025822">
    <property type="protein sequence ID" value="KAH0812735.1"/>
    <property type="molecule type" value="Genomic_DNA"/>
</dbReference>
<evidence type="ECO:0000256" key="3">
    <source>
        <dbReference type="SAM" id="MobiDB-lite"/>
    </source>
</evidence>
<protein>
    <submittedName>
        <fullName evidence="5">Uncharacterized protein</fullName>
    </submittedName>
</protein>
<evidence type="ECO:0000313" key="6">
    <source>
        <dbReference type="Proteomes" id="UP000719412"/>
    </source>
</evidence>
<dbReference type="PANTHER" id="PTHR12236">
    <property type="entry name" value="STRUCTURAL CONTITUENT OF CUTICLE"/>
    <property type="match status" value="1"/>
</dbReference>
<feature type="region of interest" description="Disordered" evidence="3">
    <location>
        <begin position="648"/>
        <end position="669"/>
    </location>
</feature>
<reference evidence="5" key="1">
    <citation type="journal article" date="2020" name="J Insects Food Feed">
        <title>The yellow mealworm (Tenebrio molitor) genome: a resource for the emerging insects as food and feed industry.</title>
        <authorList>
            <person name="Eriksson T."/>
            <person name="Andere A."/>
            <person name="Kelstrup H."/>
            <person name="Emery V."/>
            <person name="Picard C."/>
        </authorList>
    </citation>
    <scope>NUCLEOTIDE SEQUENCE</scope>
    <source>
        <strain evidence="5">Stoneville</strain>
        <tissue evidence="5">Whole head</tissue>
    </source>
</reference>
<evidence type="ECO:0000256" key="2">
    <source>
        <dbReference type="PROSITE-ProRule" id="PRU00497"/>
    </source>
</evidence>
<accession>A0A8J6L973</accession>
<feature type="compositionally biased region" description="Polar residues" evidence="3">
    <location>
        <begin position="471"/>
        <end position="486"/>
    </location>
</feature>
<evidence type="ECO:0000313" key="5">
    <source>
        <dbReference type="EMBL" id="KAH0812735.1"/>
    </source>
</evidence>
<dbReference type="GO" id="GO:0005615">
    <property type="term" value="C:extracellular space"/>
    <property type="evidence" value="ECO:0007669"/>
    <property type="project" value="TreeGrafter"/>
</dbReference>
<dbReference type="GO" id="GO:0031012">
    <property type="term" value="C:extracellular matrix"/>
    <property type="evidence" value="ECO:0007669"/>
    <property type="project" value="TreeGrafter"/>
</dbReference>
<dbReference type="PROSITE" id="PS00233">
    <property type="entry name" value="CHIT_BIND_RR_1"/>
    <property type="match status" value="3"/>
</dbReference>
<keyword evidence="1 2" id="KW-0193">Cuticle</keyword>
<feature type="chain" id="PRO_5035310997" evidence="4">
    <location>
        <begin position="18"/>
        <end position="710"/>
    </location>
</feature>
<name>A0A8J6L973_TENMO</name>
<dbReference type="InterPro" id="IPR000618">
    <property type="entry name" value="Insect_cuticle"/>
</dbReference>
<dbReference type="PRINTS" id="PR00947">
    <property type="entry name" value="CUTICLE"/>
</dbReference>
<keyword evidence="6" id="KW-1185">Reference proteome</keyword>
<feature type="signal peptide" evidence="4">
    <location>
        <begin position="1"/>
        <end position="17"/>
    </location>
</feature>
<reference evidence="5" key="2">
    <citation type="submission" date="2021-08" db="EMBL/GenBank/DDBJ databases">
        <authorList>
            <person name="Eriksson T."/>
        </authorList>
    </citation>
    <scope>NUCLEOTIDE SEQUENCE</scope>
    <source>
        <strain evidence="5">Stoneville</strain>
        <tissue evidence="5">Whole head</tissue>
    </source>
</reference>
<dbReference type="GO" id="GO:0042302">
    <property type="term" value="F:structural constituent of cuticle"/>
    <property type="evidence" value="ECO:0007669"/>
    <property type="project" value="UniProtKB-UniRule"/>
</dbReference>
<organism evidence="5 6">
    <name type="scientific">Tenebrio molitor</name>
    <name type="common">Yellow mealworm beetle</name>
    <dbReference type="NCBI Taxonomy" id="7067"/>
    <lineage>
        <taxon>Eukaryota</taxon>
        <taxon>Metazoa</taxon>
        <taxon>Ecdysozoa</taxon>
        <taxon>Arthropoda</taxon>
        <taxon>Hexapoda</taxon>
        <taxon>Insecta</taxon>
        <taxon>Pterygota</taxon>
        <taxon>Neoptera</taxon>
        <taxon>Endopterygota</taxon>
        <taxon>Coleoptera</taxon>
        <taxon>Polyphaga</taxon>
        <taxon>Cucujiformia</taxon>
        <taxon>Tenebrionidae</taxon>
        <taxon>Tenebrio</taxon>
    </lineage>
</organism>
<dbReference type="AlphaFoldDB" id="A0A8J6L973"/>
<dbReference type="InterPro" id="IPR051217">
    <property type="entry name" value="Insect_Cuticle_Struc_Prot"/>
</dbReference>
<dbReference type="InterPro" id="IPR031311">
    <property type="entry name" value="CHIT_BIND_RR_consensus"/>
</dbReference>
<proteinExistence type="predicted"/>